<keyword evidence="3" id="KW-1185">Reference proteome</keyword>
<dbReference type="RefSeq" id="WP_163067313.1">
    <property type="nucleotide sequence ID" value="NZ_CP048649.1"/>
</dbReference>
<gene>
    <name evidence="2" type="ORF">Ami103574_12555</name>
</gene>
<protein>
    <submittedName>
        <fullName evidence="2">Uncharacterized protein</fullName>
    </submittedName>
</protein>
<sequence>MNINSIMRNEYSNQRSKISNTNLINKLDDSKSARAMAKRDSVEISAEAYGRKENSKEPSATSGKDTLGITKGSGEDSYVVHFSDSAMVSRAVSRGYITVNGTDIPLTDEVKAQLTAVDKQAQADREVAYNKYIMQHEMAVAKQQAEAWKHAFDVPDYLSLLLGQKTDESSFSKNDSNRDGVSWSQFERKYYETTMNISMKGTPEIQDIQENEMILNKGE</sequence>
<dbReference type="AlphaFoldDB" id="A0A858BVV5"/>
<proteinExistence type="predicted"/>
<feature type="region of interest" description="Disordered" evidence="1">
    <location>
        <begin position="49"/>
        <end position="68"/>
    </location>
</feature>
<accession>A0A858BVV5</accession>
<dbReference type="Proteomes" id="UP000466848">
    <property type="component" value="Chromosome"/>
</dbReference>
<evidence type="ECO:0000256" key="1">
    <source>
        <dbReference type="SAM" id="MobiDB-lite"/>
    </source>
</evidence>
<dbReference type="EMBL" id="CP048649">
    <property type="protein sequence ID" value="QIB70073.1"/>
    <property type="molecule type" value="Genomic_DNA"/>
</dbReference>
<evidence type="ECO:0000313" key="3">
    <source>
        <dbReference type="Proteomes" id="UP000466848"/>
    </source>
</evidence>
<reference evidence="2 3" key="1">
    <citation type="submission" date="2020-02" db="EMBL/GenBank/DDBJ databases">
        <authorList>
            <person name="Kim Y.B."/>
            <person name="Roh S.W."/>
        </authorList>
    </citation>
    <scope>NUCLEOTIDE SEQUENCE [LARGE SCALE GENOMIC DNA]</scope>
    <source>
        <strain evidence="2 3">DSM 103574</strain>
    </source>
</reference>
<dbReference type="KEGG" id="abut:Ami103574_12555"/>
<organism evidence="2 3">
    <name type="scientific">Aminipila butyrica</name>
    <dbReference type="NCBI Taxonomy" id="433296"/>
    <lineage>
        <taxon>Bacteria</taxon>
        <taxon>Bacillati</taxon>
        <taxon>Bacillota</taxon>
        <taxon>Clostridia</taxon>
        <taxon>Peptostreptococcales</taxon>
        <taxon>Anaerovoracaceae</taxon>
        <taxon>Aminipila</taxon>
    </lineage>
</organism>
<evidence type="ECO:0000313" key="2">
    <source>
        <dbReference type="EMBL" id="QIB70073.1"/>
    </source>
</evidence>
<name>A0A858BVV5_9FIRM</name>